<organism evidence="2 3">
    <name type="scientific">Halomonas binhaiensis</name>
    <dbReference type="NCBI Taxonomy" id="2562282"/>
    <lineage>
        <taxon>Bacteria</taxon>
        <taxon>Pseudomonadati</taxon>
        <taxon>Pseudomonadota</taxon>
        <taxon>Gammaproteobacteria</taxon>
        <taxon>Oceanospirillales</taxon>
        <taxon>Halomonadaceae</taxon>
        <taxon>Halomonas</taxon>
    </lineage>
</organism>
<reference evidence="2" key="1">
    <citation type="submission" date="2021-02" db="EMBL/GenBank/DDBJ databases">
        <title>Strain Y2R2, a novel species of the genus Halomonas.</title>
        <authorList>
            <person name="Huang H."/>
        </authorList>
    </citation>
    <scope>NUCLEOTIDE SEQUENCE</scope>
    <source>
        <strain evidence="2">Y2R2</strain>
    </source>
</reference>
<dbReference type="EMBL" id="CP038437">
    <property type="protein sequence ID" value="QEM81263.1"/>
    <property type="molecule type" value="Genomic_DNA"/>
</dbReference>
<dbReference type="PIRSF" id="PIRSF006173">
    <property type="entry name" value="UCP006173"/>
    <property type="match status" value="1"/>
</dbReference>
<accession>A0A5C1NF61</accession>
<dbReference type="PANTHER" id="PTHR37421">
    <property type="entry name" value="UPF0260 PROTEIN YCGN"/>
    <property type="match status" value="1"/>
</dbReference>
<dbReference type="Pfam" id="PF03692">
    <property type="entry name" value="CxxCxxCC"/>
    <property type="match status" value="1"/>
</dbReference>
<comment type="similarity">
    <text evidence="1">Belongs to the UPF0260 family.</text>
</comment>
<dbReference type="PANTHER" id="PTHR37421:SF1">
    <property type="entry name" value="UPF0260 PROTEIN YCGN"/>
    <property type="match status" value="1"/>
</dbReference>
<dbReference type="NCBIfam" id="NF003507">
    <property type="entry name" value="PRK05170.2-5"/>
    <property type="match status" value="1"/>
</dbReference>
<evidence type="ECO:0000313" key="3">
    <source>
        <dbReference type="Proteomes" id="UP000324285"/>
    </source>
</evidence>
<dbReference type="KEGG" id="hbh:E4T21_06740"/>
<dbReference type="InterPro" id="IPR008228">
    <property type="entry name" value="UCP006173"/>
</dbReference>
<dbReference type="HAMAP" id="MF_00676">
    <property type="entry name" value="UPF0260"/>
    <property type="match status" value="1"/>
</dbReference>
<protein>
    <recommendedName>
        <fullName evidence="1">UPF0260 protein E4T21_06740</fullName>
    </recommendedName>
</protein>
<dbReference type="NCBIfam" id="NF003501">
    <property type="entry name" value="PRK05170.1-5"/>
    <property type="match status" value="1"/>
</dbReference>
<evidence type="ECO:0000313" key="2">
    <source>
        <dbReference type="EMBL" id="QEM81263.1"/>
    </source>
</evidence>
<dbReference type="Proteomes" id="UP000324285">
    <property type="component" value="Chromosome"/>
</dbReference>
<dbReference type="InterPro" id="IPR005358">
    <property type="entry name" value="Puta_zinc/iron-chelating_dom"/>
</dbReference>
<dbReference type="RefSeq" id="WP_149284277.1">
    <property type="nucleotide sequence ID" value="NZ_CP038437.2"/>
</dbReference>
<keyword evidence="3" id="KW-1185">Reference proteome</keyword>
<dbReference type="AlphaFoldDB" id="A0A5C1NF61"/>
<sequence>MTLRDRFWERYALDELTQEEWEALCDGCGQCCLLKFQDEDSGDLAILNLACTLLDIGSCRCSDYPNRFSKVPDCTQLTPALVGQFKWLPHSCAYRRLAEGRKLAGWHHLISGDRERVHRKGISVRSFAVPQDGVREEHYEDHIIAIIPIDD</sequence>
<dbReference type="OrthoDB" id="9786855at2"/>
<evidence type="ECO:0000256" key="1">
    <source>
        <dbReference type="HAMAP-Rule" id="MF_00676"/>
    </source>
</evidence>
<name>A0A5C1NF61_9GAMM</name>
<gene>
    <name evidence="2" type="ORF">E4T21_06740</name>
</gene>
<proteinExistence type="inferred from homology"/>